<keyword evidence="1" id="KW-0539">Nucleus</keyword>
<dbReference type="PANTHER" id="PTHR47655:SF3">
    <property type="entry name" value="ZN(II)2CYS6 TRANSCRIPTION FACTOR (EUROFUNG)"/>
    <property type="match status" value="1"/>
</dbReference>
<name>A0ABR4A217_9LECA</name>
<evidence type="ECO:0000256" key="1">
    <source>
        <dbReference type="ARBA" id="ARBA00023242"/>
    </source>
</evidence>
<evidence type="ECO:0000259" key="2">
    <source>
        <dbReference type="PROSITE" id="PS50048"/>
    </source>
</evidence>
<comment type="caution">
    <text evidence="3">The sequence shown here is derived from an EMBL/GenBank/DDBJ whole genome shotgun (WGS) entry which is preliminary data.</text>
</comment>
<dbReference type="Pfam" id="PF00172">
    <property type="entry name" value="Zn_clus"/>
    <property type="match status" value="1"/>
</dbReference>
<dbReference type="CDD" id="cd00067">
    <property type="entry name" value="GAL4"/>
    <property type="match status" value="1"/>
</dbReference>
<organism evidence="3 4">
    <name type="scientific">Stereocaulon virgatum</name>
    <dbReference type="NCBI Taxonomy" id="373712"/>
    <lineage>
        <taxon>Eukaryota</taxon>
        <taxon>Fungi</taxon>
        <taxon>Dikarya</taxon>
        <taxon>Ascomycota</taxon>
        <taxon>Pezizomycotina</taxon>
        <taxon>Lecanoromycetes</taxon>
        <taxon>OSLEUM clade</taxon>
        <taxon>Lecanoromycetidae</taxon>
        <taxon>Lecanorales</taxon>
        <taxon>Lecanorineae</taxon>
        <taxon>Stereocaulaceae</taxon>
        <taxon>Stereocaulon</taxon>
    </lineage>
</organism>
<dbReference type="InterPro" id="IPR001138">
    <property type="entry name" value="Zn2Cys6_DnaBD"/>
</dbReference>
<dbReference type="PANTHER" id="PTHR47655">
    <property type="entry name" value="QUINIC ACID UTILIZATION ACTIVATOR"/>
    <property type="match status" value="1"/>
</dbReference>
<dbReference type="PROSITE" id="PS00463">
    <property type="entry name" value="ZN2_CY6_FUNGAL_1"/>
    <property type="match status" value="1"/>
</dbReference>
<dbReference type="SMART" id="SM00066">
    <property type="entry name" value="GAL4"/>
    <property type="match status" value="1"/>
</dbReference>
<dbReference type="PROSITE" id="PS50048">
    <property type="entry name" value="ZN2_CY6_FUNGAL_2"/>
    <property type="match status" value="1"/>
</dbReference>
<dbReference type="InterPro" id="IPR052783">
    <property type="entry name" value="Metabolic/Drug-Res_Regulator"/>
</dbReference>
<dbReference type="EMBL" id="JBEFKJ010000025">
    <property type="protein sequence ID" value="KAL2039534.1"/>
    <property type="molecule type" value="Genomic_DNA"/>
</dbReference>
<gene>
    <name evidence="3" type="ORF">N7G274_007806</name>
</gene>
<reference evidence="3 4" key="1">
    <citation type="submission" date="2024-09" db="EMBL/GenBank/DDBJ databases">
        <title>Rethinking Asexuality: The Enigmatic Case of Functional Sexual Genes in Lepraria (Stereocaulaceae).</title>
        <authorList>
            <person name="Doellman M."/>
            <person name="Sun Y."/>
            <person name="Barcenas-Pena A."/>
            <person name="Lumbsch H.T."/>
            <person name="Grewe F."/>
        </authorList>
    </citation>
    <scope>NUCLEOTIDE SEQUENCE [LARGE SCALE GENOMIC DNA]</scope>
    <source>
        <strain evidence="3 4">Mercado 3170</strain>
    </source>
</reference>
<dbReference type="InterPro" id="IPR036864">
    <property type="entry name" value="Zn2-C6_fun-type_DNA-bd_sf"/>
</dbReference>
<sequence>MGSQHRDPLSDSETNGRKRVCKACDRCRLKKSKCDGSSPCNRCQTDNQVCVFGERKKSHDKVYPKGYVEMLEQQQEKLVNATRDLYIRAVKGETWPGAPLQTTTKGYPLTHDILERLGLLKLGPQDEGGFEEDTERLRQNMMRTIKQEENQYPTPTTVQSDFSPAESPIYDLTPNSFDAMPRTPFQPTPPISPEEQGSMMFSGNGLGICTSMGMENTSIRPCSAWIPSASSYDDEVDFLDYHPLPATYTNLDVSQNRSNPTLTQPLYYTDDNSMSDMGLTGY</sequence>
<evidence type="ECO:0000313" key="3">
    <source>
        <dbReference type="EMBL" id="KAL2039534.1"/>
    </source>
</evidence>
<keyword evidence="4" id="KW-1185">Reference proteome</keyword>
<evidence type="ECO:0000313" key="4">
    <source>
        <dbReference type="Proteomes" id="UP001590950"/>
    </source>
</evidence>
<dbReference type="Proteomes" id="UP001590950">
    <property type="component" value="Unassembled WGS sequence"/>
</dbReference>
<dbReference type="SUPFAM" id="SSF57701">
    <property type="entry name" value="Zn2/Cys6 DNA-binding domain"/>
    <property type="match status" value="1"/>
</dbReference>
<accession>A0ABR4A217</accession>
<dbReference type="Gene3D" id="4.10.240.10">
    <property type="entry name" value="Zn(2)-C6 fungal-type DNA-binding domain"/>
    <property type="match status" value="1"/>
</dbReference>
<proteinExistence type="predicted"/>
<protein>
    <recommendedName>
        <fullName evidence="2">Zn(2)-C6 fungal-type domain-containing protein</fullName>
    </recommendedName>
</protein>
<feature type="domain" description="Zn(2)-C6 fungal-type" evidence="2">
    <location>
        <begin position="23"/>
        <end position="52"/>
    </location>
</feature>